<comment type="caution">
    <text evidence="1">The sequence shown here is derived from an EMBL/GenBank/DDBJ whole genome shotgun (WGS) entry which is preliminary data.</text>
</comment>
<evidence type="ECO:0000313" key="2">
    <source>
        <dbReference type="Proteomes" id="UP000282084"/>
    </source>
</evidence>
<dbReference type="Proteomes" id="UP000282084">
    <property type="component" value="Unassembled WGS sequence"/>
</dbReference>
<organism evidence="1 2">
    <name type="scientific">Saccharothrix australiensis</name>
    <dbReference type="NCBI Taxonomy" id="2072"/>
    <lineage>
        <taxon>Bacteria</taxon>
        <taxon>Bacillati</taxon>
        <taxon>Actinomycetota</taxon>
        <taxon>Actinomycetes</taxon>
        <taxon>Pseudonocardiales</taxon>
        <taxon>Pseudonocardiaceae</taxon>
        <taxon>Saccharothrix</taxon>
    </lineage>
</organism>
<reference evidence="1 2" key="1">
    <citation type="submission" date="2018-10" db="EMBL/GenBank/DDBJ databases">
        <title>Sequencing the genomes of 1000 actinobacteria strains.</title>
        <authorList>
            <person name="Klenk H.-P."/>
        </authorList>
    </citation>
    <scope>NUCLEOTIDE SEQUENCE [LARGE SCALE GENOMIC DNA]</scope>
    <source>
        <strain evidence="1 2">DSM 43800</strain>
    </source>
</reference>
<gene>
    <name evidence="1" type="ORF">C8E97_5175</name>
</gene>
<dbReference type="NCBIfam" id="TIGR04267">
    <property type="entry name" value="mod_HExxH"/>
    <property type="match status" value="1"/>
</dbReference>
<dbReference type="RefSeq" id="WP_170211994.1">
    <property type="nucleotide sequence ID" value="NZ_RBXO01000001.1"/>
</dbReference>
<sequence length="381" mass="40978">MTVRPWRLSAEDFAALARGEGGARAVRALRLARRSRTSLLIRMIAAAPEARPAYRLLVDADRASPSAVAEVLDYPSVGAWATRTALALRRGSPARPVDLAFVAAAAALRAGVPARVDLPAVEVCALPSLGLVHDPRTLAYEPLPEVDLGSHAVRLDVWAGGGVPPGLAVATRFDLERWRSGLAGAWGVLERDHPAMAEEFAELVTVLTPMPPSPTGTSSATAADAFGCVFLSLAPDPETFAVTLAHEAQHTKLVALMDLFPLLVPDRREIFYAPWREDPRPLAGLLHGTYAHLGVAAFWRARRGLHAQTEYARWRSAALTTAETLLSSGKLTPTGHTFVTGMAEVLRRWCAEPVHPDAAARAAEEAAAHRSRWQARVADPR</sequence>
<dbReference type="InterPro" id="IPR026337">
    <property type="entry name" value="AKG_HExxH"/>
</dbReference>
<proteinExistence type="predicted"/>
<dbReference type="EMBL" id="RBXO01000001">
    <property type="protein sequence ID" value="RKT56476.1"/>
    <property type="molecule type" value="Genomic_DNA"/>
</dbReference>
<accession>A0A495W477</accession>
<dbReference type="AlphaFoldDB" id="A0A495W477"/>
<keyword evidence="2" id="KW-1185">Reference proteome</keyword>
<evidence type="ECO:0000313" key="1">
    <source>
        <dbReference type="EMBL" id="RKT56476.1"/>
    </source>
</evidence>
<protein>
    <submittedName>
        <fullName evidence="1">HEXXH motif-containing protein</fullName>
    </submittedName>
</protein>
<name>A0A495W477_9PSEU</name>